<dbReference type="Pfam" id="PF12849">
    <property type="entry name" value="PBP_like_2"/>
    <property type="match status" value="1"/>
</dbReference>
<feature type="chain" id="PRO_5045316285" evidence="1">
    <location>
        <begin position="26"/>
        <end position="273"/>
    </location>
</feature>
<dbReference type="PANTHER" id="PTHR37945:SF1">
    <property type="entry name" value="EXTRACELLULAR TUNGSTATE BINDING PROTEIN"/>
    <property type="match status" value="1"/>
</dbReference>
<sequence length="273" mass="29074">MAHGFLKFLKSAVLGLAALASTAQAGESIVLASTTSTEQSGLFNFILPIFEKDSGIAVKVVALGTGQALDVGRRGDADVLLVHDRAAEDKFVAEGYGVDRRDVMYNDFVLVGPAADAAGVKGAKDAVDAFGRIARKGANWVSRGDRSGTHAAELRFWQSAGVDPKGQGWYKEAGAGMGPTLNMAAGMGAYTLADRGTWASFKNRQDLAIVYAGDPKLYNPYGVILVNPAKHPHVKRAAGERFISWITSAEGRRAISAYRIGNEQLFYPLPVAR</sequence>
<feature type="domain" description="PBP" evidence="2">
    <location>
        <begin position="23"/>
        <end position="250"/>
    </location>
</feature>
<dbReference type="PANTHER" id="PTHR37945">
    <property type="entry name" value="EXTRACELLULAR TUNGSTATE BINDING PROTEIN"/>
    <property type="match status" value="1"/>
</dbReference>
<organism evidence="3 4">
    <name type="scientific">Zoogloea oryzae</name>
    <dbReference type="NCBI Taxonomy" id="310767"/>
    <lineage>
        <taxon>Bacteria</taxon>
        <taxon>Pseudomonadati</taxon>
        <taxon>Pseudomonadota</taxon>
        <taxon>Betaproteobacteria</taxon>
        <taxon>Rhodocyclales</taxon>
        <taxon>Zoogloeaceae</taxon>
        <taxon>Zoogloea</taxon>
    </lineage>
</organism>
<dbReference type="EMBL" id="BSPX01000003">
    <property type="protein sequence ID" value="GLT20932.1"/>
    <property type="molecule type" value="Genomic_DNA"/>
</dbReference>
<dbReference type="SUPFAM" id="SSF53850">
    <property type="entry name" value="Periplasmic binding protein-like II"/>
    <property type="match status" value="1"/>
</dbReference>
<accession>A0ABQ6F5V4</accession>
<protein>
    <submittedName>
        <fullName evidence="3">Tungsten ABC transporter substrate-binding protein</fullName>
    </submittedName>
</protein>
<dbReference type="Proteomes" id="UP001157167">
    <property type="component" value="Unassembled WGS sequence"/>
</dbReference>
<dbReference type="InterPro" id="IPR024370">
    <property type="entry name" value="PBP_domain"/>
</dbReference>
<gene>
    <name evidence="3" type="ORF">GCM10007933_03840</name>
</gene>
<dbReference type="Gene3D" id="3.40.190.10">
    <property type="entry name" value="Periplasmic binding protein-like II"/>
    <property type="match status" value="2"/>
</dbReference>
<evidence type="ECO:0000256" key="1">
    <source>
        <dbReference type="SAM" id="SignalP"/>
    </source>
</evidence>
<evidence type="ECO:0000313" key="4">
    <source>
        <dbReference type="Proteomes" id="UP001157167"/>
    </source>
</evidence>
<evidence type="ECO:0000259" key="2">
    <source>
        <dbReference type="Pfam" id="PF12849"/>
    </source>
</evidence>
<dbReference type="RefSeq" id="WP_284186498.1">
    <property type="nucleotide sequence ID" value="NZ_BSPX01000003.1"/>
</dbReference>
<proteinExistence type="predicted"/>
<comment type="caution">
    <text evidence="3">The sequence shown here is derived from an EMBL/GenBank/DDBJ whole genome shotgun (WGS) entry which is preliminary data.</text>
</comment>
<feature type="signal peptide" evidence="1">
    <location>
        <begin position="1"/>
        <end position="25"/>
    </location>
</feature>
<dbReference type="InterPro" id="IPR052738">
    <property type="entry name" value="ABC-Tungstate_binding"/>
</dbReference>
<keyword evidence="4" id="KW-1185">Reference proteome</keyword>
<evidence type="ECO:0000313" key="3">
    <source>
        <dbReference type="EMBL" id="GLT20932.1"/>
    </source>
</evidence>
<name>A0ABQ6F5V4_9RHOO</name>
<reference evidence="4" key="1">
    <citation type="journal article" date="2019" name="Int. J. Syst. Evol. Microbiol.">
        <title>The Global Catalogue of Microorganisms (GCM) 10K type strain sequencing project: providing services to taxonomists for standard genome sequencing and annotation.</title>
        <authorList>
            <consortium name="The Broad Institute Genomics Platform"/>
            <consortium name="The Broad Institute Genome Sequencing Center for Infectious Disease"/>
            <person name="Wu L."/>
            <person name="Ma J."/>
        </authorList>
    </citation>
    <scope>NUCLEOTIDE SEQUENCE [LARGE SCALE GENOMIC DNA]</scope>
    <source>
        <strain evidence="4">NBRC 102407</strain>
    </source>
</reference>
<keyword evidence="1" id="KW-0732">Signal</keyword>